<dbReference type="KEGG" id="gim:F1728_10090"/>
<keyword evidence="5" id="KW-1185">Reference proteome</keyword>
<organism evidence="4 5">
    <name type="scientific">Gimesia benthica</name>
    <dbReference type="NCBI Taxonomy" id="2608982"/>
    <lineage>
        <taxon>Bacteria</taxon>
        <taxon>Pseudomonadati</taxon>
        <taxon>Planctomycetota</taxon>
        <taxon>Planctomycetia</taxon>
        <taxon>Planctomycetales</taxon>
        <taxon>Planctomycetaceae</taxon>
        <taxon>Gimesia</taxon>
    </lineage>
</organism>
<dbReference type="InterPro" id="IPR013736">
    <property type="entry name" value="Xaa-Pro_dipept_C"/>
</dbReference>
<dbReference type="SUPFAM" id="SSF53474">
    <property type="entry name" value="alpha/beta-Hydrolases"/>
    <property type="match status" value="1"/>
</dbReference>
<proteinExistence type="predicted"/>
<dbReference type="Proteomes" id="UP000427281">
    <property type="component" value="Chromosome"/>
</dbReference>
<dbReference type="Gene3D" id="1.10.3020.10">
    <property type="entry name" value="alpha-amino acid ester hydrolase ( Helical cap domain)"/>
    <property type="match status" value="1"/>
</dbReference>
<accession>A0A6I6AA90</accession>
<dbReference type="RefSeq" id="WP_155364000.1">
    <property type="nucleotide sequence ID" value="NZ_CP043930.1"/>
</dbReference>
<dbReference type="GO" id="GO:0008239">
    <property type="term" value="F:dipeptidyl-peptidase activity"/>
    <property type="evidence" value="ECO:0007669"/>
    <property type="project" value="InterPro"/>
</dbReference>
<evidence type="ECO:0000256" key="2">
    <source>
        <dbReference type="SAM" id="MobiDB-lite"/>
    </source>
</evidence>
<evidence type="ECO:0000256" key="1">
    <source>
        <dbReference type="ARBA" id="ARBA00022801"/>
    </source>
</evidence>
<feature type="region of interest" description="Disordered" evidence="2">
    <location>
        <begin position="386"/>
        <end position="412"/>
    </location>
</feature>
<evidence type="ECO:0000313" key="5">
    <source>
        <dbReference type="Proteomes" id="UP000427281"/>
    </source>
</evidence>
<dbReference type="SMART" id="SM00939">
    <property type="entry name" value="PepX_C"/>
    <property type="match status" value="1"/>
</dbReference>
<dbReference type="InterPro" id="IPR050585">
    <property type="entry name" value="Xaa-Pro_dipeptidyl-ppase/CocE"/>
</dbReference>
<dbReference type="EMBL" id="CP043930">
    <property type="protein sequence ID" value="QGQ22998.1"/>
    <property type="molecule type" value="Genomic_DNA"/>
</dbReference>
<dbReference type="NCBIfam" id="TIGR00976">
    <property type="entry name" value="CocE_NonD"/>
    <property type="match status" value="1"/>
</dbReference>
<dbReference type="Pfam" id="PF08530">
    <property type="entry name" value="PepX_C"/>
    <property type="match status" value="1"/>
</dbReference>
<dbReference type="Gene3D" id="3.40.50.1820">
    <property type="entry name" value="alpha/beta hydrolase"/>
    <property type="match status" value="1"/>
</dbReference>
<dbReference type="PANTHER" id="PTHR43056:SF10">
    <property type="entry name" value="COCE_NOND FAMILY, PUTATIVE (AFU_ORTHOLOGUE AFUA_7G00600)-RELATED"/>
    <property type="match status" value="1"/>
</dbReference>
<dbReference type="AlphaFoldDB" id="A0A6I6AA90"/>
<dbReference type="Pfam" id="PF02129">
    <property type="entry name" value="Peptidase_S15"/>
    <property type="match status" value="1"/>
</dbReference>
<dbReference type="InterPro" id="IPR029058">
    <property type="entry name" value="AB_hydrolase_fold"/>
</dbReference>
<name>A0A6I6AA90_9PLAN</name>
<evidence type="ECO:0000313" key="4">
    <source>
        <dbReference type="EMBL" id="QGQ22998.1"/>
    </source>
</evidence>
<sequence length="592" mass="67277">MYSKRIRLYIAYCLTLLSAIIPAEILSAFDTEPIKVEVKENVAVPMRDGVILRANVFRPDRGGPYPVLVMRTPYGKSKRMDRYVKAGYIVVSQDARGRYDSDGEWESFVRFNTHDAEDGYDTVEWAAKLEGSNGKVGTFGGSYNAFLQWRLAPLRPPSLVAMCAYSIPARYTDLEGPGTIRPGRRLHWWSVSMSPDMRRRAEREGTHARAAAQTEWTSGKSEHWLNFLPYLDLPQEVFEDEIKPVRYWLKNPYTDPWKLHKSVDEITVPNLNIIGWSDHCNGDLMLDRAIRSEGGSKVARKGSRTIVGPWPHGGFKRRRYGNIDFGPQAVFDLAAYQIRWFDYWLKGKQNGIDETASYRIFVMGDNAWRDEPDWPLERAQDKVLYPGSADGANTPAGDGKLTVDLPSQQGTDNYRYDPENPVPSLHGERLIQIPTDQRPLAQRQDILVYQTEPLTERIEVTGNPIVELHAASSAPDTDFIVRLIDVHPDGLARDVSMGMVRARYRQGLDQPSLIKPEAVVKYTIRMNPTSNAFLPGHRIRLDITSSDFPNYDRNHNTAANQNADAELKIANQTIYFGSKYPTRIVLPWIQSE</sequence>
<evidence type="ECO:0000259" key="3">
    <source>
        <dbReference type="SMART" id="SM00939"/>
    </source>
</evidence>
<dbReference type="InterPro" id="IPR000383">
    <property type="entry name" value="Xaa-Pro-like_dom"/>
</dbReference>
<keyword evidence="1 4" id="KW-0378">Hydrolase</keyword>
<dbReference type="InterPro" id="IPR008979">
    <property type="entry name" value="Galactose-bd-like_sf"/>
</dbReference>
<dbReference type="Gene3D" id="2.60.120.260">
    <property type="entry name" value="Galactose-binding domain-like"/>
    <property type="match status" value="1"/>
</dbReference>
<dbReference type="PANTHER" id="PTHR43056">
    <property type="entry name" value="PEPTIDASE S9 PROLYL OLIGOPEPTIDASE"/>
    <property type="match status" value="1"/>
</dbReference>
<protein>
    <submittedName>
        <fullName evidence="4">CocE/NonD family hydrolase</fullName>
    </submittedName>
</protein>
<dbReference type="SUPFAM" id="SSF49785">
    <property type="entry name" value="Galactose-binding domain-like"/>
    <property type="match status" value="1"/>
</dbReference>
<feature type="domain" description="Xaa-Pro dipeptidyl-peptidase C-terminal" evidence="3">
    <location>
        <begin position="338"/>
        <end position="585"/>
    </location>
</feature>
<gene>
    <name evidence="4" type="ORF">F1728_10090</name>
</gene>
<reference evidence="4 5" key="1">
    <citation type="submission" date="2019-09" db="EMBL/GenBank/DDBJ databases">
        <title>Gimesia benthica sp. nov., a novel bacterium isolated from deep-sea water of the Northwest Indian Ocean.</title>
        <authorList>
            <person name="Dai X."/>
        </authorList>
    </citation>
    <scope>NUCLEOTIDE SEQUENCE [LARGE SCALE GENOMIC DNA]</scope>
    <source>
        <strain evidence="4 5">E7</strain>
    </source>
</reference>
<dbReference type="InterPro" id="IPR005674">
    <property type="entry name" value="CocE/Ser_esterase"/>
</dbReference>